<organism evidence="1 2">
    <name type="scientific">Postia placenta MAD-698-R-SB12</name>
    <dbReference type="NCBI Taxonomy" id="670580"/>
    <lineage>
        <taxon>Eukaryota</taxon>
        <taxon>Fungi</taxon>
        <taxon>Dikarya</taxon>
        <taxon>Basidiomycota</taxon>
        <taxon>Agaricomycotina</taxon>
        <taxon>Agaricomycetes</taxon>
        <taxon>Polyporales</taxon>
        <taxon>Adustoporiaceae</taxon>
        <taxon>Rhodonia</taxon>
    </lineage>
</organism>
<dbReference type="EMBL" id="KZ110592">
    <property type="protein sequence ID" value="OSX66761.1"/>
    <property type="molecule type" value="Genomic_DNA"/>
</dbReference>
<dbReference type="RefSeq" id="XP_024343555.1">
    <property type="nucleotide sequence ID" value="XM_024484021.1"/>
</dbReference>
<sequence length="263" mass="29810">ISTAAMNPFRSAIPVVESYLFNKKTLGELPPEAIQYLIDVAASYGLILPPITHTAIEQRNLIRNLSLQLSDIDNKIMDCRRSAVNVPPPRSQKDTLMPTLTPMHVWWREVFKLDDPHMLEIVRLLSQRTKILRDFIMRFDALVWNELQGSTLVASNMITEVRTKLLWTVLLAAQLSLRSVQEFVERGTKPSEEANWFTGAISALQTCRAKYCLPICADVQPWPTSVTLADSLHDNATKRRSNPSTRLATARRPSARLYVRTKG</sequence>
<reference evidence="1 2" key="1">
    <citation type="submission" date="2017-04" db="EMBL/GenBank/DDBJ databases">
        <title>Genome Sequence of the Model Brown-Rot Fungus Postia placenta SB12.</title>
        <authorList>
            <consortium name="DOE Joint Genome Institute"/>
            <person name="Gaskell J."/>
            <person name="Kersten P."/>
            <person name="Larrondo L.F."/>
            <person name="Canessa P."/>
            <person name="Martinez D."/>
            <person name="Hibbett D."/>
            <person name="Schmoll M."/>
            <person name="Kubicek C.P."/>
            <person name="Martinez A.T."/>
            <person name="Yadav J."/>
            <person name="Master E."/>
            <person name="Magnuson J.K."/>
            <person name="James T."/>
            <person name="Yaver D."/>
            <person name="Berka R."/>
            <person name="Labutti K."/>
            <person name="Lipzen A."/>
            <person name="Aerts A."/>
            <person name="Barry K."/>
            <person name="Henrissat B."/>
            <person name="Blanchette R."/>
            <person name="Grigoriev I."/>
            <person name="Cullen D."/>
        </authorList>
    </citation>
    <scope>NUCLEOTIDE SEQUENCE [LARGE SCALE GENOMIC DNA]</scope>
    <source>
        <strain evidence="1 2">MAD-698-R-SB12</strain>
    </source>
</reference>
<dbReference type="GeneID" id="36328970"/>
<feature type="non-terminal residue" evidence="1">
    <location>
        <position position="1"/>
    </location>
</feature>
<gene>
    <name evidence="1" type="ORF">POSPLADRAFT_1131041</name>
</gene>
<evidence type="ECO:0000313" key="2">
    <source>
        <dbReference type="Proteomes" id="UP000194127"/>
    </source>
</evidence>
<accession>A0A1X6NDP6</accession>
<evidence type="ECO:0000313" key="1">
    <source>
        <dbReference type="EMBL" id="OSX66761.1"/>
    </source>
</evidence>
<name>A0A1X6NDP6_9APHY</name>
<proteinExistence type="predicted"/>
<dbReference type="AlphaFoldDB" id="A0A1X6NDP6"/>
<dbReference type="OrthoDB" id="2645319at2759"/>
<protein>
    <submittedName>
        <fullName evidence="1">Uncharacterized protein</fullName>
    </submittedName>
</protein>
<dbReference type="Proteomes" id="UP000194127">
    <property type="component" value="Unassembled WGS sequence"/>
</dbReference>
<keyword evidence="2" id="KW-1185">Reference proteome</keyword>